<keyword evidence="2" id="KW-1185">Reference proteome</keyword>
<evidence type="ECO:0000313" key="2">
    <source>
        <dbReference type="Proteomes" id="UP001426770"/>
    </source>
</evidence>
<dbReference type="SUPFAM" id="SSF51395">
    <property type="entry name" value="FMN-linked oxidoreductases"/>
    <property type="match status" value="1"/>
</dbReference>
<organism evidence="1 2">
    <name type="scientific">Demequina sediminis</name>
    <dbReference type="NCBI Taxonomy" id="1930058"/>
    <lineage>
        <taxon>Bacteria</taxon>
        <taxon>Bacillati</taxon>
        <taxon>Actinomycetota</taxon>
        <taxon>Actinomycetes</taxon>
        <taxon>Micrococcales</taxon>
        <taxon>Demequinaceae</taxon>
        <taxon>Demequina</taxon>
    </lineage>
</organism>
<comment type="caution">
    <text evidence="1">The sequence shown here is derived from an EMBL/GenBank/DDBJ whole genome shotgun (WGS) entry which is preliminary data.</text>
</comment>
<evidence type="ECO:0000313" key="1">
    <source>
        <dbReference type="EMBL" id="GAA5518154.1"/>
    </source>
</evidence>
<sequence length="46" mass="5110">MSTAFSHVLQPGRIGDLELRNRVIMVPMGTAMGDHDGHLTDREIAY</sequence>
<dbReference type="Proteomes" id="UP001426770">
    <property type="component" value="Unassembled WGS sequence"/>
</dbReference>
<gene>
    <name evidence="1" type="ORF">Lsed01_00574</name>
</gene>
<dbReference type="EMBL" id="BAABRR010000002">
    <property type="protein sequence ID" value="GAA5518154.1"/>
    <property type="molecule type" value="Genomic_DNA"/>
</dbReference>
<protein>
    <recommendedName>
        <fullName evidence="3">NADH:flavin oxidoreductase/NADH oxidase N-terminal domain-containing protein</fullName>
    </recommendedName>
</protein>
<accession>A0ABP9WE83</accession>
<dbReference type="InterPro" id="IPR013785">
    <property type="entry name" value="Aldolase_TIM"/>
</dbReference>
<name>A0ABP9WE83_9MICO</name>
<evidence type="ECO:0008006" key="3">
    <source>
        <dbReference type="Google" id="ProtNLM"/>
    </source>
</evidence>
<dbReference type="RefSeq" id="WP_286214063.1">
    <property type="nucleotide sequence ID" value="NZ_AP027736.1"/>
</dbReference>
<reference evidence="1 2" key="1">
    <citation type="submission" date="2024-02" db="EMBL/GenBank/DDBJ databases">
        <title>Lysinimicrobium sediminis NBRC 112286.</title>
        <authorList>
            <person name="Ichikawa N."/>
            <person name="Katano-Makiyama Y."/>
            <person name="Hidaka K."/>
        </authorList>
    </citation>
    <scope>NUCLEOTIDE SEQUENCE [LARGE SCALE GENOMIC DNA]</scope>
    <source>
        <strain evidence="1 2">NBRC 112286</strain>
    </source>
</reference>
<dbReference type="Gene3D" id="3.20.20.70">
    <property type="entry name" value="Aldolase class I"/>
    <property type="match status" value="1"/>
</dbReference>
<proteinExistence type="predicted"/>